<comment type="caution">
    <text evidence="1">The sequence shown here is derived from an EMBL/GenBank/DDBJ whole genome shotgun (WGS) entry which is preliminary data.</text>
</comment>
<evidence type="ECO:0000313" key="2">
    <source>
        <dbReference type="Proteomes" id="UP001642540"/>
    </source>
</evidence>
<keyword evidence="2" id="KW-1185">Reference proteome</keyword>
<dbReference type="Proteomes" id="UP001642540">
    <property type="component" value="Unassembled WGS sequence"/>
</dbReference>
<proteinExistence type="predicted"/>
<accession>A0ABP1PZL9</accession>
<organism evidence="1 2">
    <name type="scientific">Orchesella dallaii</name>
    <dbReference type="NCBI Taxonomy" id="48710"/>
    <lineage>
        <taxon>Eukaryota</taxon>
        <taxon>Metazoa</taxon>
        <taxon>Ecdysozoa</taxon>
        <taxon>Arthropoda</taxon>
        <taxon>Hexapoda</taxon>
        <taxon>Collembola</taxon>
        <taxon>Entomobryomorpha</taxon>
        <taxon>Entomobryoidea</taxon>
        <taxon>Orchesellidae</taxon>
        <taxon>Orchesellinae</taxon>
        <taxon>Orchesella</taxon>
    </lineage>
</organism>
<gene>
    <name evidence="1" type="ORF">ODALV1_LOCUS4469</name>
</gene>
<dbReference type="EMBL" id="CAXLJM020000013">
    <property type="protein sequence ID" value="CAL8079781.1"/>
    <property type="molecule type" value="Genomic_DNA"/>
</dbReference>
<sequence length="592" mass="69317">MVNSNLPNTIEQLGNPAVEYPGDLRKGVKRKRGGDKSAWQVTINRRNRMRGDEYKTYKLANSEESSSRTTKVERSKRALGPTCNSKICKKSQKRFCGQFSDESRQRLFNEFWRDLDWGQKRAYVISMVDDQKVERRGTGSNSRRKETFNYYLKLDGQKRKVCRLMFLNTLGLGKWQVREWVLHKQSNRKPRKSLPYKVSGKKASAKEFLDRLPKLPSHYCRQSTSKLYLEPMFSSMRQLYREYKNHCKERNFQETSWCTFHKLFGEMNISLYHPKKDKCDTCCSYESGNMTQADYEEHVARKTEARDEKANDTQKAMDGDAHVIVMDVQAVKVAPFLNASALYYKTKLAVHNFTLYDMVSRHVTCYLWDESEGEVVASVFATCLVKFLDRYNDDKPMIIYSDGCTPQNRNTMLSTALLDYAVTKGKIIFQKYMEKGHTQTEVDSVHSAIERNIKGKQIYIPQDYIGICEGARPNSKAYEVVYMKHFDFLDYSIEKMQRYTSIRPGNRSGDPCVTDLRQLRYDNNGSIFYKLKHSSDWSPLPRIPKNVSGRTRFPKLYSKRLSIPKRKYQDLLQLLHVIPQQHHDFYKLLSYK</sequence>
<dbReference type="PANTHER" id="PTHR10773">
    <property type="entry name" value="DNA-DIRECTED RNA POLYMERASES I, II, AND III SUBUNIT RPABC2"/>
    <property type="match status" value="1"/>
</dbReference>
<dbReference type="PANTHER" id="PTHR10773:SF19">
    <property type="match status" value="1"/>
</dbReference>
<evidence type="ECO:0008006" key="3">
    <source>
        <dbReference type="Google" id="ProtNLM"/>
    </source>
</evidence>
<reference evidence="1 2" key="1">
    <citation type="submission" date="2024-08" db="EMBL/GenBank/DDBJ databases">
        <authorList>
            <person name="Cucini C."/>
            <person name="Frati F."/>
        </authorList>
    </citation>
    <scope>NUCLEOTIDE SEQUENCE [LARGE SCALE GENOMIC DNA]</scope>
</reference>
<evidence type="ECO:0000313" key="1">
    <source>
        <dbReference type="EMBL" id="CAL8079781.1"/>
    </source>
</evidence>
<name>A0ABP1PZL9_9HEXA</name>
<protein>
    <recommendedName>
        <fullName evidence="3">Integrase catalytic domain-containing protein</fullName>
    </recommendedName>
</protein>